<keyword evidence="4" id="KW-1185">Reference proteome</keyword>
<dbReference type="InterPro" id="IPR054289">
    <property type="entry name" value="DUF7025"/>
</dbReference>
<dbReference type="GO" id="GO:0016787">
    <property type="term" value="F:hydrolase activity"/>
    <property type="evidence" value="ECO:0007669"/>
    <property type="project" value="UniProtKB-KW"/>
</dbReference>
<dbReference type="Proteomes" id="UP001390339">
    <property type="component" value="Unassembled WGS sequence"/>
</dbReference>
<feature type="region of interest" description="Disordered" evidence="1">
    <location>
        <begin position="1"/>
        <end position="21"/>
    </location>
</feature>
<dbReference type="CDD" id="cd19481">
    <property type="entry name" value="RecA-like_protease"/>
    <property type="match status" value="1"/>
</dbReference>
<reference evidence="3 4" key="1">
    <citation type="journal article" date="2024" name="IMA Fungus">
        <title>Apiospora arundinis, a panoply of carbohydrate-active enzymes and secondary metabolites.</title>
        <authorList>
            <person name="Sorensen T."/>
            <person name="Petersen C."/>
            <person name="Muurmann A.T."/>
            <person name="Christiansen J.V."/>
            <person name="Brundto M.L."/>
            <person name="Overgaard C.K."/>
            <person name="Boysen A.T."/>
            <person name="Wollenberg R.D."/>
            <person name="Larsen T.O."/>
            <person name="Sorensen J.L."/>
            <person name="Nielsen K.L."/>
            <person name="Sondergaard T.E."/>
        </authorList>
    </citation>
    <scope>NUCLEOTIDE SEQUENCE [LARGE SCALE GENOMIC DNA]</scope>
    <source>
        <strain evidence="3 4">AAU 773</strain>
    </source>
</reference>
<dbReference type="InterPro" id="IPR056599">
    <property type="entry name" value="AAA_lid_fung"/>
</dbReference>
<dbReference type="SMART" id="SM00382">
    <property type="entry name" value="AAA"/>
    <property type="match status" value="1"/>
</dbReference>
<dbReference type="EMBL" id="JAPCWZ010000009">
    <property type="protein sequence ID" value="KAK8850897.1"/>
    <property type="molecule type" value="Genomic_DNA"/>
</dbReference>
<dbReference type="PANTHER" id="PTHR46411">
    <property type="entry name" value="FAMILY ATPASE, PUTATIVE-RELATED"/>
    <property type="match status" value="1"/>
</dbReference>
<accession>A0ABR2HP25</accession>
<dbReference type="Pfam" id="PF22942">
    <property type="entry name" value="DUF7025"/>
    <property type="match status" value="1"/>
</dbReference>
<proteinExistence type="predicted"/>
<evidence type="ECO:0000259" key="2">
    <source>
        <dbReference type="SMART" id="SM00382"/>
    </source>
</evidence>
<evidence type="ECO:0000256" key="1">
    <source>
        <dbReference type="SAM" id="MobiDB-lite"/>
    </source>
</evidence>
<dbReference type="Pfam" id="PF00004">
    <property type="entry name" value="AAA"/>
    <property type="match status" value="1"/>
</dbReference>
<dbReference type="Pfam" id="PF23232">
    <property type="entry name" value="AAA_lid_13"/>
    <property type="match status" value="1"/>
</dbReference>
<dbReference type="PANTHER" id="PTHR46411:SF2">
    <property type="entry name" value="AAA+ ATPASE DOMAIN-CONTAINING PROTEIN"/>
    <property type="match status" value="1"/>
</dbReference>
<dbReference type="InterPro" id="IPR027417">
    <property type="entry name" value="P-loop_NTPase"/>
</dbReference>
<evidence type="ECO:0000313" key="4">
    <source>
        <dbReference type="Proteomes" id="UP001390339"/>
    </source>
</evidence>
<dbReference type="Gene3D" id="3.40.50.300">
    <property type="entry name" value="P-loop containing nucleotide triphosphate hydrolases"/>
    <property type="match status" value="1"/>
</dbReference>
<feature type="domain" description="AAA+ ATPase" evidence="2">
    <location>
        <begin position="494"/>
        <end position="617"/>
    </location>
</feature>
<feature type="compositionally biased region" description="Polar residues" evidence="1">
    <location>
        <begin position="10"/>
        <end position="20"/>
    </location>
</feature>
<name>A0ABR2HP25_9PEZI</name>
<dbReference type="SUPFAM" id="SSF52540">
    <property type="entry name" value="P-loop containing nucleoside triphosphate hydrolases"/>
    <property type="match status" value="1"/>
</dbReference>
<keyword evidence="3" id="KW-0378">Hydrolase</keyword>
<sequence>MSLEEYDQYLSDSNSGTCSAPNPMRVEFRDVTEHLNPHGEVVSLRPTMKRDSRIVSANRYADIAMLIRRRVDFRKEPVFLRLEIQSIIIQKAIQACCANGIWINTKVKPDSAIISDSPYMALFHARKELTTYCLSPERTKEEKVHLKLLTDFMDKQFGGMDKERDRLVSFNKITFDLYWTLFQPYETVVKRDENYIECFRLRSLRLQERGDGDTFVLEGIGWDFSSGWFGPVIRKGYLEKFDGAMDISNLTIYPLRFHPSGKTTLTTKLAQRGHKWATLLEKAHVDYKGVAWETRPALGPPRSHPGGAPMPHGAPGPYIPQPQYGEPESNNSIIHVDSRIILDYNTFCTHIPHLRTSLSLGAGVITDMEEADDTDEYEESAKEATGSADPEPEDRITTLLVRFFKAHRKDASYTMDDDLAMLCPARARGYSLSDKTWGFFLIDKCSEIEWRQDAVSRLEVDPRIKSVIQALLAAHHADQNLDTPFDDVVPGKGRGLVFLFAGDPGLGKTMTAECFTEQNRKPLYTITSGELGTDSVTTDNRLRDLFKLAKSWGAYLLLDEADVFLARRSHSDLTRNGLVTIFLRQIEYYGGVIFLTTNRLKEFDPAFESRIQFKHLFEPLTFKQRANIWKNLLCDWAKSSRDDDSHKPDEWSEEMFSRLGSQYELNGRQIRNLIKNALALAQAEKTPLSETHLLTVSETNQSWDKRLKELE</sequence>
<feature type="region of interest" description="Disordered" evidence="1">
    <location>
        <begin position="370"/>
        <end position="392"/>
    </location>
</feature>
<gene>
    <name evidence="3" type="ORF">PGQ11_013376</name>
</gene>
<evidence type="ECO:0000313" key="3">
    <source>
        <dbReference type="EMBL" id="KAK8850897.1"/>
    </source>
</evidence>
<dbReference type="InterPro" id="IPR003593">
    <property type="entry name" value="AAA+_ATPase"/>
</dbReference>
<comment type="caution">
    <text evidence="3">The sequence shown here is derived from an EMBL/GenBank/DDBJ whole genome shotgun (WGS) entry which is preliminary data.</text>
</comment>
<protein>
    <submittedName>
        <fullName evidence="3">P-loop containing nucleoside triphosphate hydrolase protein</fullName>
    </submittedName>
</protein>
<dbReference type="InterPro" id="IPR003959">
    <property type="entry name" value="ATPase_AAA_core"/>
</dbReference>
<organism evidence="3 4">
    <name type="scientific">Apiospora arundinis</name>
    <dbReference type="NCBI Taxonomy" id="335852"/>
    <lineage>
        <taxon>Eukaryota</taxon>
        <taxon>Fungi</taxon>
        <taxon>Dikarya</taxon>
        <taxon>Ascomycota</taxon>
        <taxon>Pezizomycotina</taxon>
        <taxon>Sordariomycetes</taxon>
        <taxon>Xylariomycetidae</taxon>
        <taxon>Amphisphaeriales</taxon>
        <taxon>Apiosporaceae</taxon>
        <taxon>Apiospora</taxon>
    </lineage>
</organism>